<keyword evidence="2" id="KW-0378">Hydrolase</keyword>
<proteinExistence type="predicted"/>
<reference evidence="2" key="1">
    <citation type="journal article" date="2021" name="PeerJ">
        <title>Extensive microbial diversity within the chicken gut microbiome revealed by metagenomics and culture.</title>
        <authorList>
            <person name="Gilroy R."/>
            <person name="Ravi A."/>
            <person name="Getino M."/>
            <person name="Pursley I."/>
            <person name="Horton D.L."/>
            <person name="Alikhan N.F."/>
            <person name="Baker D."/>
            <person name="Gharbi K."/>
            <person name="Hall N."/>
            <person name="Watson M."/>
            <person name="Adriaenssens E.M."/>
            <person name="Foster-Nyarko E."/>
            <person name="Jarju S."/>
            <person name="Secka A."/>
            <person name="Antonio M."/>
            <person name="Oren A."/>
            <person name="Chaudhuri R.R."/>
            <person name="La Ragione R."/>
            <person name="Hildebrand F."/>
            <person name="Pallen M.J."/>
        </authorList>
    </citation>
    <scope>NUCLEOTIDE SEQUENCE</scope>
    <source>
        <strain evidence="2">CHK171-7178</strain>
    </source>
</reference>
<protein>
    <submittedName>
        <fullName evidence="2">DNA/RNA non-specific endonuclease</fullName>
    </submittedName>
</protein>
<evidence type="ECO:0000313" key="2">
    <source>
        <dbReference type="EMBL" id="HJF32435.1"/>
    </source>
</evidence>
<comment type="caution">
    <text evidence="2">The sequence shown here is derived from an EMBL/GenBank/DDBJ whole genome shotgun (WGS) entry which is preliminary data.</text>
</comment>
<dbReference type="AlphaFoldDB" id="A0A921FZD6"/>
<feature type="domain" description="Type VII secretion system protein EssD-like" evidence="1">
    <location>
        <begin position="3"/>
        <end position="58"/>
    </location>
</feature>
<sequence>MKLNSQINEAGGKWHQMEQEWASALGREGGSAKVKIKPQYTGSSARPDNFIVEYSIDGGRVKKVTVQNQNGG</sequence>
<keyword evidence="2" id="KW-0540">Nuclease</keyword>
<accession>A0A921FZD6</accession>
<reference evidence="2" key="2">
    <citation type="submission" date="2021-09" db="EMBL/GenBank/DDBJ databases">
        <authorList>
            <person name="Gilroy R."/>
        </authorList>
    </citation>
    <scope>NUCLEOTIDE SEQUENCE</scope>
    <source>
        <strain evidence="2">CHK171-7178</strain>
    </source>
</reference>
<name>A0A921FZD6_SPOPS</name>
<organism evidence="2 3">
    <name type="scientific">Sporosarcina psychrophila</name>
    <name type="common">Bacillus psychrophilus</name>
    <dbReference type="NCBI Taxonomy" id="1476"/>
    <lineage>
        <taxon>Bacteria</taxon>
        <taxon>Bacillati</taxon>
        <taxon>Bacillota</taxon>
        <taxon>Bacilli</taxon>
        <taxon>Bacillales</taxon>
        <taxon>Caryophanaceae</taxon>
        <taxon>Sporosarcina</taxon>
    </lineage>
</organism>
<evidence type="ECO:0000259" key="1">
    <source>
        <dbReference type="Pfam" id="PF13930"/>
    </source>
</evidence>
<dbReference type="Proteomes" id="UP000698173">
    <property type="component" value="Unassembled WGS sequence"/>
</dbReference>
<dbReference type="GO" id="GO:0004519">
    <property type="term" value="F:endonuclease activity"/>
    <property type="evidence" value="ECO:0007669"/>
    <property type="project" value="UniProtKB-KW"/>
</dbReference>
<dbReference type="InterPro" id="IPR044927">
    <property type="entry name" value="Endonuclea_NS_2"/>
</dbReference>
<dbReference type="Pfam" id="PF13930">
    <property type="entry name" value="Endonuclea_NS_2"/>
    <property type="match status" value="1"/>
</dbReference>
<evidence type="ECO:0000313" key="3">
    <source>
        <dbReference type="Proteomes" id="UP000698173"/>
    </source>
</evidence>
<gene>
    <name evidence="2" type="ORF">K8V56_11765</name>
</gene>
<keyword evidence="2" id="KW-0255">Endonuclease</keyword>
<dbReference type="EMBL" id="DYWT01000192">
    <property type="protein sequence ID" value="HJF32435.1"/>
    <property type="molecule type" value="Genomic_DNA"/>
</dbReference>